<dbReference type="InterPro" id="IPR043502">
    <property type="entry name" value="DNA/RNA_pol_sf"/>
</dbReference>
<comment type="function">
    <text evidence="10">DNA-dependent RNA polymerase catalyzes the transcription of DNA into RNA using the four ribonucleoside triphosphates as substrates.</text>
</comment>
<evidence type="ECO:0000256" key="3">
    <source>
        <dbReference type="ARBA" id="ARBA00022478"/>
    </source>
</evidence>
<keyword evidence="6" id="KW-0809">Transit peptide</keyword>
<evidence type="ECO:0000256" key="1">
    <source>
        <dbReference type="ARBA" id="ARBA00004173"/>
    </source>
</evidence>
<dbReference type="InterPro" id="IPR029262">
    <property type="entry name" value="RPOL_N"/>
</dbReference>
<dbReference type="InterPro" id="IPR037159">
    <property type="entry name" value="RNA_POL_N_sf"/>
</dbReference>
<protein>
    <recommendedName>
        <fullName evidence="10">DNA-directed RNA polymerase</fullName>
        <ecNumber evidence="10">2.7.7.6</ecNumber>
    </recommendedName>
</protein>
<evidence type="ECO:0000256" key="6">
    <source>
        <dbReference type="ARBA" id="ARBA00022946"/>
    </source>
</evidence>
<accession>A0A5N6L5C7</accession>
<dbReference type="GO" id="GO:0034245">
    <property type="term" value="C:mitochondrial DNA-directed RNA polymerase complex"/>
    <property type="evidence" value="ECO:0007669"/>
    <property type="project" value="TreeGrafter"/>
</dbReference>
<dbReference type="Gene3D" id="1.10.150.20">
    <property type="entry name" value="5' to 3' exonuclease, C-terminal subdomain"/>
    <property type="match status" value="1"/>
</dbReference>
<evidence type="ECO:0000313" key="13">
    <source>
        <dbReference type="EMBL" id="KAB8760591.1"/>
    </source>
</evidence>
<comment type="catalytic activity">
    <reaction evidence="9 10">
        <text>RNA(n) + a ribonucleoside 5'-triphosphate = RNA(n+1) + diphosphate</text>
        <dbReference type="Rhea" id="RHEA:21248"/>
        <dbReference type="Rhea" id="RHEA-COMP:14527"/>
        <dbReference type="Rhea" id="RHEA-COMP:17342"/>
        <dbReference type="ChEBI" id="CHEBI:33019"/>
        <dbReference type="ChEBI" id="CHEBI:61557"/>
        <dbReference type="ChEBI" id="CHEBI:140395"/>
        <dbReference type="EC" id="2.7.7.6"/>
    </reaction>
</comment>
<name>A0A5N6L5C7_9ROSI</name>
<dbReference type="FunFam" id="1.10.150.20:FF:000041">
    <property type="entry name" value="DNA-directed RNA polymerase"/>
    <property type="match status" value="1"/>
</dbReference>
<keyword evidence="7" id="KW-0496">Mitochondrion</keyword>
<dbReference type="Gene3D" id="1.10.1320.10">
    <property type="entry name" value="DNA-directed RNA polymerase, N-terminal domain"/>
    <property type="match status" value="1"/>
</dbReference>
<evidence type="ECO:0000313" key="14">
    <source>
        <dbReference type="Proteomes" id="UP000327013"/>
    </source>
</evidence>
<feature type="region of interest" description="Disordered" evidence="11">
    <location>
        <begin position="40"/>
        <end position="83"/>
    </location>
</feature>
<evidence type="ECO:0000256" key="7">
    <source>
        <dbReference type="ARBA" id="ARBA00023128"/>
    </source>
</evidence>
<dbReference type="GO" id="GO:0001018">
    <property type="term" value="F:mitochondrial promoter sequence-specific DNA binding"/>
    <property type="evidence" value="ECO:0007669"/>
    <property type="project" value="TreeGrafter"/>
</dbReference>
<dbReference type="Pfam" id="PF14700">
    <property type="entry name" value="RPOL_N"/>
    <property type="match status" value="1"/>
</dbReference>
<dbReference type="EC" id="2.7.7.6" evidence="10"/>
<dbReference type="FunFam" id="1.10.287.280:FF:000001">
    <property type="entry name" value="DNA-directed RNA polymerase"/>
    <property type="match status" value="1"/>
</dbReference>
<evidence type="ECO:0000259" key="12">
    <source>
        <dbReference type="SMART" id="SM01311"/>
    </source>
</evidence>
<sequence length="1437" mass="161228">MLTRAARQHSRHRISHHVAASYAQLHLPWLCPAVNRDLGSRRHIATPPSPPSRPLPTRQHSTPDFSSHQRRLASAAAEPSYSASPYDTYVPFARTPDTSSIPSLSEPWQYGSDPVQNPIRPRPRHAIDSRFRSSPRYHFTGDLTERLQHFYACIRAGRLDRAAILIKDLQQSLSPDQPELTDAHEQYLTSMLENQLEMPTRERFVEMQKWLELDVRGRQTPLTASMISTLIKASLVSLQGTQQERTIRRYLTQATESGPGIEEDTLASSLFSEEDLAQVLALAPHQYHHYQAVASDLVLEEDADVDVWTASSYEAAQYAEDSEAPGASSDLAELKSTEQKGLGLNAVKKSLTSMSLLDVEHIDPEEAKANAILVQESIEHDVVAAALERWRSENKQTQDHRLGGALAGRGGPGLGSHIYGWIERMKVMIQSDLQKAQVMEQKEAPAEMRDLLWVAPHLAPLSAEEIAGAAVIGYMGGLVDASSKARLPGDALIISLRRLCHAIASTIEDELKIKLTFGTRKQMLKSVPSPERRRRIARLLRKPRPISTQSPAEAERLIEQRDLINHVNLPIESSYKLGAIVLEWLVKSATIPHTRVDPITGREQTETVQVMEIGTAWAKGKLFGVVRTHEAMVEKMKREPNERFISKYLPMVVEPRPWKGLRDGAYLKTETTALRFSDHSGSQMDYLSIAEQRGDLDGVFKALDVIGKVPWRINGPLFEVLTNAWNTGEPLAGLAPEDPVEVIPPEPSREDKAAHVRWQKIARQAHNETVGMHSQRCYQNSQFEVARAYLGKTFYCPHSIDFRGRAYPIPPYFNHMGADYIRSLFMFAKGKPLGDDGLRWLKIHLSNVYGFDKESLKDREQFPMEHIDDIFDSATNPLNGRRWWMTAGDPWQCLAACMELKNALDSPVPAQFVSHLPIQQDGSCNGLQHYAALGGDEIGAQQVNLVPGDKPADIYSSVADLVRGYVDEDAKKGVMEAKAMVGHVSRKVVKQPVMTNVYGVTFMGAAAQIKKQLVDILPKESLDNNIDVARVARYTAKLVFRALGEMFNGAQAIQHWLGESAGKISSVLTPEQITRLREQMESQQDQPAKRAVRTNSWKSDKLDDRQFKSGVIWTTPLGLPVVQPYREHLVKQIATTVKQMSVAIVRSTDPVNKRKQFQGFPPNFIHSLDATHMMLSAMKCDEVGLQFASVHDSFWTHAADVPVMNRILRDAFVRMHSDDVVRRLREELIARYEGCMQWAHIRESSELGQKVKRWYQENGFRAKNFHTPSTHDDLQIKLCLREADRQKLLASEDLKEQGQGRAMVTPCSIIEDHGGLDAAIAADTAAEAEYAARQEAQDLERALDTDTADLQATDVFESADVIASVEDDTEVEPLSAKPILKDEGSLKSVRKTKSRSSKEKQQSRRKLYFWAPIQFSPAPKKGAFDVSQLKDSQYFFS</sequence>
<dbReference type="Pfam" id="PF00940">
    <property type="entry name" value="RNA_pol"/>
    <property type="match status" value="1"/>
</dbReference>
<dbReference type="GO" id="GO:0003899">
    <property type="term" value="F:DNA-directed RNA polymerase activity"/>
    <property type="evidence" value="ECO:0007669"/>
    <property type="project" value="UniProtKB-EC"/>
</dbReference>
<dbReference type="SMART" id="SM01311">
    <property type="entry name" value="RPOL_N"/>
    <property type="match status" value="1"/>
</dbReference>
<dbReference type="GO" id="GO:0006390">
    <property type="term" value="P:mitochondrial transcription"/>
    <property type="evidence" value="ECO:0007669"/>
    <property type="project" value="TreeGrafter"/>
</dbReference>
<dbReference type="PANTHER" id="PTHR10102">
    <property type="entry name" value="DNA-DIRECTED RNA POLYMERASE, MITOCHONDRIAL"/>
    <property type="match status" value="1"/>
</dbReference>
<evidence type="ECO:0000256" key="9">
    <source>
        <dbReference type="ARBA" id="ARBA00048552"/>
    </source>
</evidence>
<dbReference type="PROSITE" id="PS00900">
    <property type="entry name" value="RNA_POL_PHAGE_1"/>
    <property type="match status" value="1"/>
</dbReference>
<comment type="similarity">
    <text evidence="2 10">Belongs to the phage and mitochondrial RNA polymerase family.</text>
</comment>
<comment type="caution">
    <text evidence="13">The sequence shown here is derived from an EMBL/GenBank/DDBJ whole genome shotgun (WGS) entry which is preliminary data.</text>
</comment>
<feature type="region of interest" description="Disordered" evidence="11">
    <location>
        <begin position="1385"/>
        <end position="1404"/>
    </location>
</feature>
<evidence type="ECO:0000256" key="5">
    <source>
        <dbReference type="ARBA" id="ARBA00022695"/>
    </source>
</evidence>
<comment type="subcellular location">
    <subcellularLocation>
        <location evidence="1">Mitochondrion</location>
    </subcellularLocation>
</comment>
<gene>
    <name evidence="13" type="ORF">FH972_026583</name>
</gene>
<evidence type="ECO:0000256" key="10">
    <source>
        <dbReference type="RuleBase" id="RU003805"/>
    </source>
</evidence>
<dbReference type="PROSITE" id="PS00489">
    <property type="entry name" value="RNA_POL_PHAGE_2"/>
    <property type="match status" value="1"/>
</dbReference>
<keyword evidence="3 10" id="KW-0240">DNA-directed RNA polymerase</keyword>
<feature type="region of interest" description="Disordered" evidence="11">
    <location>
        <begin position="98"/>
        <end position="128"/>
    </location>
</feature>
<dbReference type="Proteomes" id="UP000327013">
    <property type="component" value="Unassembled WGS sequence"/>
</dbReference>
<dbReference type="EMBL" id="VIBQ01000100">
    <property type="protein sequence ID" value="KAB8760591.1"/>
    <property type="molecule type" value="Genomic_DNA"/>
</dbReference>
<evidence type="ECO:0000256" key="11">
    <source>
        <dbReference type="SAM" id="MobiDB-lite"/>
    </source>
</evidence>
<keyword evidence="8 10" id="KW-0804">Transcription</keyword>
<dbReference type="Gene3D" id="1.10.287.280">
    <property type="match status" value="1"/>
</dbReference>
<proteinExistence type="inferred from homology"/>
<dbReference type="InterPro" id="IPR002092">
    <property type="entry name" value="DNA-dir_Rpol_phage-type"/>
</dbReference>
<evidence type="ECO:0000256" key="8">
    <source>
        <dbReference type="ARBA" id="ARBA00023163"/>
    </source>
</evidence>
<keyword evidence="4 10" id="KW-0808">Transferase</keyword>
<reference evidence="13 14" key="1">
    <citation type="submission" date="2019-06" db="EMBL/GenBank/DDBJ databases">
        <title>A chromosomal-level reference genome of Carpinus fangiana (Coryloideae, Betulaceae).</title>
        <authorList>
            <person name="Yang X."/>
            <person name="Wang Z."/>
            <person name="Zhang L."/>
            <person name="Hao G."/>
            <person name="Liu J."/>
            <person name="Yang Y."/>
        </authorList>
    </citation>
    <scope>NUCLEOTIDE SEQUENCE [LARGE SCALE GENOMIC DNA]</scope>
    <source>
        <strain evidence="13">Cfa_2016G</strain>
        <tissue evidence="13">Leaf</tissue>
    </source>
</reference>
<dbReference type="OrthoDB" id="276422at2759"/>
<dbReference type="SUPFAM" id="SSF56672">
    <property type="entry name" value="DNA/RNA polymerases"/>
    <property type="match status" value="1"/>
</dbReference>
<dbReference type="InterPro" id="IPR046950">
    <property type="entry name" value="DNA-dir_Rpol_C_phage-type"/>
</dbReference>
<dbReference type="PANTHER" id="PTHR10102:SF0">
    <property type="entry name" value="DNA-DIRECTED RNA POLYMERASE, MITOCHONDRIAL"/>
    <property type="match status" value="1"/>
</dbReference>
<keyword evidence="5 10" id="KW-0548">Nucleotidyltransferase</keyword>
<evidence type="ECO:0000256" key="2">
    <source>
        <dbReference type="ARBA" id="ARBA00009493"/>
    </source>
</evidence>
<keyword evidence="14" id="KW-1185">Reference proteome</keyword>
<organism evidence="13 14">
    <name type="scientific">Carpinus fangiana</name>
    <dbReference type="NCBI Taxonomy" id="176857"/>
    <lineage>
        <taxon>Eukaryota</taxon>
        <taxon>Viridiplantae</taxon>
        <taxon>Streptophyta</taxon>
        <taxon>Embryophyta</taxon>
        <taxon>Tracheophyta</taxon>
        <taxon>Spermatophyta</taxon>
        <taxon>Magnoliopsida</taxon>
        <taxon>eudicotyledons</taxon>
        <taxon>Gunneridae</taxon>
        <taxon>Pentapetalae</taxon>
        <taxon>rosids</taxon>
        <taxon>fabids</taxon>
        <taxon>Fagales</taxon>
        <taxon>Betulaceae</taxon>
        <taxon>Carpinus</taxon>
    </lineage>
</organism>
<evidence type="ECO:0000256" key="4">
    <source>
        <dbReference type="ARBA" id="ARBA00022679"/>
    </source>
</evidence>
<feature type="domain" description="DNA-directed RNA polymerase N-terminal" evidence="12">
    <location>
        <begin position="373"/>
        <end position="708"/>
    </location>
</feature>
<feature type="compositionally biased region" description="Low complexity" evidence="11">
    <location>
        <begin position="73"/>
        <end position="83"/>
    </location>
</feature>